<reference evidence="2" key="1">
    <citation type="submission" date="2019-09" db="EMBL/GenBank/DDBJ databases">
        <title>Comparative Genomics of Leptospira interrogans Reveals Genome Plasticity - A Common Adaptive Strategy for Survival in Various Hosts.</title>
        <authorList>
            <person name="Ramli S.R."/>
            <person name="Bunk B."/>
            <person name="Goris M."/>
            <person name="Bhuju S."/>
            <person name="Jarek M."/>
            <person name="Sproer C."/>
            <person name="Mustakim S."/>
            <person name="Strommenger B."/>
            <person name="Pessler F."/>
        </authorList>
    </citation>
    <scope>NUCLEOTIDE SEQUENCE</scope>
    <source>
        <strain evidence="2">782</strain>
    </source>
</reference>
<keyword evidence="1" id="KW-0812">Transmembrane</keyword>
<proteinExistence type="predicted"/>
<dbReference type="Proteomes" id="UP000663124">
    <property type="component" value="Chromosome 1"/>
</dbReference>
<accession>A0AAP9WAF7</accession>
<keyword evidence="1" id="KW-0472">Membrane</keyword>
<feature type="transmembrane region" description="Helical" evidence="1">
    <location>
        <begin position="73"/>
        <end position="96"/>
    </location>
</feature>
<organism evidence="2 3">
    <name type="scientific">Leptospira interrogans serovar Canicola</name>
    <dbReference type="NCBI Taxonomy" id="211880"/>
    <lineage>
        <taxon>Bacteria</taxon>
        <taxon>Pseudomonadati</taxon>
        <taxon>Spirochaetota</taxon>
        <taxon>Spirochaetia</taxon>
        <taxon>Leptospirales</taxon>
        <taxon>Leptospiraceae</taxon>
        <taxon>Leptospira</taxon>
    </lineage>
</organism>
<protein>
    <submittedName>
        <fullName evidence="2">Uncharacterized protein</fullName>
    </submittedName>
</protein>
<dbReference type="EMBL" id="CP043884">
    <property type="protein sequence ID" value="QOI42033.1"/>
    <property type="molecule type" value="Genomic_DNA"/>
</dbReference>
<evidence type="ECO:0000313" key="2">
    <source>
        <dbReference type="EMBL" id="QOI42033.1"/>
    </source>
</evidence>
<evidence type="ECO:0000313" key="3">
    <source>
        <dbReference type="Proteomes" id="UP000663124"/>
    </source>
</evidence>
<gene>
    <name evidence="2" type="ORF">Lepto782_06975</name>
</gene>
<keyword evidence="1" id="KW-1133">Transmembrane helix</keyword>
<sequence length="100" mass="11685">MKVEFFSSLVSLNVIYRNLAVERLFAPINKWMIRIVEKLILYRFSLYGNGGLKRFVNCCYGIFQQLYSLKREILLSFQFVDSATIAFALVILNFCLNKSI</sequence>
<name>A0AAP9WAF7_LEPIR</name>
<evidence type="ECO:0000256" key="1">
    <source>
        <dbReference type="SAM" id="Phobius"/>
    </source>
</evidence>
<dbReference type="AlphaFoldDB" id="A0AAP9WAF7"/>